<reference evidence="3 4" key="1">
    <citation type="journal article" date="2021" name="Elife">
        <title>Chloroplast acquisition without the gene transfer in kleptoplastic sea slugs, Plakobranchus ocellatus.</title>
        <authorList>
            <person name="Maeda T."/>
            <person name="Takahashi S."/>
            <person name="Yoshida T."/>
            <person name="Shimamura S."/>
            <person name="Takaki Y."/>
            <person name="Nagai Y."/>
            <person name="Toyoda A."/>
            <person name="Suzuki Y."/>
            <person name="Arimoto A."/>
            <person name="Ishii H."/>
            <person name="Satoh N."/>
            <person name="Nishiyama T."/>
            <person name="Hasebe M."/>
            <person name="Maruyama T."/>
            <person name="Minagawa J."/>
            <person name="Obokata J."/>
            <person name="Shigenobu S."/>
        </authorList>
    </citation>
    <scope>NUCLEOTIDE SEQUENCE [LARGE SCALE GENOMIC DNA]</scope>
</reference>
<evidence type="ECO:0000256" key="1">
    <source>
        <dbReference type="ARBA" id="ARBA00023157"/>
    </source>
</evidence>
<feature type="transmembrane region" description="Helical" evidence="2">
    <location>
        <begin position="114"/>
        <end position="141"/>
    </location>
</feature>
<keyword evidence="2" id="KW-0472">Membrane</keyword>
<organism evidence="3 4">
    <name type="scientific">Elysia marginata</name>
    <dbReference type="NCBI Taxonomy" id="1093978"/>
    <lineage>
        <taxon>Eukaryota</taxon>
        <taxon>Metazoa</taxon>
        <taxon>Spiralia</taxon>
        <taxon>Lophotrochozoa</taxon>
        <taxon>Mollusca</taxon>
        <taxon>Gastropoda</taxon>
        <taxon>Heterobranchia</taxon>
        <taxon>Euthyneura</taxon>
        <taxon>Panpulmonata</taxon>
        <taxon>Sacoglossa</taxon>
        <taxon>Placobranchoidea</taxon>
        <taxon>Plakobranchidae</taxon>
        <taxon>Elysia</taxon>
    </lineage>
</organism>
<dbReference type="CDD" id="cd00112">
    <property type="entry name" value="LDLa"/>
    <property type="match status" value="1"/>
</dbReference>
<name>A0AAV4I0M4_9GAST</name>
<gene>
    <name evidence="3" type="ORF">ElyMa_006470800</name>
</gene>
<evidence type="ECO:0000313" key="3">
    <source>
        <dbReference type="EMBL" id="GFS03445.1"/>
    </source>
</evidence>
<keyword evidence="4" id="KW-1185">Reference proteome</keyword>
<proteinExistence type="predicted"/>
<keyword evidence="2" id="KW-0812">Transmembrane</keyword>
<dbReference type="AlphaFoldDB" id="A0AAV4I0M4"/>
<dbReference type="Proteomes" id="UP000762676">
    <property type="component" value="Unassembled WGS sequence"/>
</dbReference>
<keyword evidence="2" id="KW-1133">Transmembrane helix</keyword>
<evidence type="ECO:0000256" key="2">
    <source>
        <dbReference type="SAM" id="Phobius"/>
    </source>
</evidence>
<dbReference type="InterPro" id="IPR002172">
    <property type="entry name" value="LDrepeatLR_classA_rpt"/>
</dbReference>
<evidence type="ECO:0000313" key="4">
    <source>
        <dbReference type="Proteomes" id="UP000762676"/>
    </source>
</evidence>
<protein>
    <recommendedName>
        <fullName evidence="5">G-protein coupled receptors family 1 profile domain-containing protein</fullName>
    </recommendedName>
</protein>
<comment type="caution">
    <text evidence="3">The sequence shown here is derived from an EMBL/GenBank/DDBJ whole genome shotgun (WGS) entry which is preliminary data.</text>
</comment>
<evidence type="ECO:0008006" key="5">
    <source>
        <dbReference type="Google" id="ProtNLM"/>
    </source>
</evidence>
<sequence length="155" mass="16715">MLVSFVIQGGPDKPELCPPTQAQCHSQGDCIPDLMLCNEMKNCPDDSGGTAPAPDSTRAACMMDGPTVLSMTMRPSVRHGIPSKWLVWTCAIVHTANRWRWLMSQLDVPVPGQASIAAIVFLLPLIAALNPFLYNLSAIVVDTNSRKRAKSPATA</sequence>
<dbReference type="InterPro" id="IPR036055">
    <property type="entry name" value="LDL_receptor-like_sf"/>
</dbReference>
<dbReference type="SUPFAM" id="SSF57424">
    <property type="entry name" value="LDL receptor-like module"/>
    <property type="match status" value="1"/>
</dbReference>
<dbReference type="EMBL" id="BMAT01012998">
    <property type="protein sequence ID" value="GFS03445.1"/>
    <property type="molecule type" value="Genomic_DNA"/>
</dbReference>
<accession>A0AAV4I0M4</accession>
<keyword evidence="1" id="KW-1015">Disulfide bond</keyword>
<dbReference type="Gene3D" id="4.10.400.10">
    <property type="entry name" value="Low-density Lipoprotein Receptor"/>
    <property type="match status" value="1"/>
</dbReference>